<dbReference type="GO" id="GO:0004373">
    <property type="term" value="F:alpha-1,4-glucan glucosyltransferase (UDP-glucose donor) activity"/>
    <property type="evidence" value="ECO:0007669"/>
    <property type="project" value="InterPro"/>
</dbReference>
<dbReference type="Pfam" id="PF00534">
    <property type="entry name" value="Glycos_transf_1"/>
    <property type="match status" value="1"/>
</dbReference>
<keyword evidence="8 11" id="KW-0808">Transferase</keyword>
<comment type="similarity">
    <text evidence="4 11">Belongs to the glycosyltransferase 1 family. Bacterial/plant glycogen synthase subfamily.</text>
</comment>
<keyword evidence="16" id="KW-1185">Reference proteome</keyword>
<dbReference type="KEGG" id="mah:MEALZ_3501"/>
<evidence type="ECO:0000256" key="10">
    <source>
        <dbReference type="ARBA" id="ARBA00031722"/>
    </source>
</evidence>
<evidence type="ECO:0000259" key="14">
    <source>
        <dbReference type="Pfam" id="PF08323"/>
    </source>
</evidence>
<evidence type="ECO:0000256" key="11">
    <source>
        <dbReference type="HAMAP-Rule" id="MF_00484"/>
    </source>
</evidence>
<dbReference type="InterPro" id="IPR011835">
    <property type="entry name" value="GS/SS"/>
</dbReference>
<comment type="catalytic activity">
    <reaction evidence="1 11">
        <text>[(1-&gt;4)-alpha-D-glucosyl](n) + ADP-alpha-D-glucose = [(1-&gt;4)-alpha-D-glucosyl](n+1) + ADP + H(+)</text>
        <dbReference type="Rhea" id="RHEA:18189"/>
        <dbReference type="Rhea" id="RHEA-COMP:9584"/>
        <dbReference type="Rhea" id="RHEA-COMP:9587"/>
        <dbReference type="ChEBI" id="CHEBI:15378"/>
        <dbReference type="ChEBI" id="CHEBI:15444"/>
        <dbReference type="ChEBI" id="CHEBI:57498"/>
        <dbReference type="ChEBI" id="CHEBI:456216"/>
        <dbReference type="EC" id="2.4.1.21"/>
    </reaction>
</comment>
<dbReference type="HOGENOM" id="CLU_009583_18_3_6"/>
<dbReference type="GO" id="GO:0005978">
    <property type="term" value="P:glycogen biosynthetic process"/>
    <property type="evidence" value="ECO:0007669"/>
    <property type="project" value="UniProtKB-UniRule"/>
</dbReference>
<evidence type="ECO:0000256" key="7">
    <source>
        <dbReference type="ARBA" id="ARBA00022676"/>
    </source>
</evidence>
<feature type="compositionally biased region" description="Basic and acidic residues" evidence="12">
    <location>
        <begin position="52"/>
        <end position="69"/>
    </location>
</feature>
<accession>G4SVS8</accession>
<evidence type="ECO:0000256" key="12">
    <source>
        <dbReference type="SAM" id="MobiDB-lite"/>
    </source>
</evidence>
<evidence type="ECO:0000256" key="8">
    <source>
        <dbReference type="ARBA" id="ARBA00022679"/>
    </source>
</evidence>
<sequence>MAKQTTTKTRSSTKTATTNKASEKPTTENQSAVTPEAEEQPSAAASTVNNDPKAESSKMEKSTQTDDAPKPSLSSESETAAKPKTVPKAKTAPEVKSSPKAQAAKPAQAEPVKKASSKTANTAKSPVKPKAKAAPKKKLAEKTKTASSVKAPTQTKKDEEKAKAEIEAKDSPKTKSAGELKSALMRNSASKISDTQTKSDRQIKTSEKTAQEKSEAESLSPVPVLPVVPQNETAAAENVASKVAAAPSQASEKAVPKQSGTAGETQVDTSSKGGESVYREPNTAFITPLPEVAQAASISPDVPSEKFQRQPYYSKAEPIAPTPESSAPEPVADMMSHVEHSPYHDQPGPDYPHMFVVQITPELAPLAKVGGLADVVTGLSRELELRGHSVEIILPKYDCMHYDHIWGLCKTYDDLWVPWYNGHIHCTVWFGFVHGRKCFFIEPHSPDNFFNRGTIYGFNDDVLRYAFFCRAALEFLWKSGKHPDVIHCHDWQTALVPVFLYEIYQKLGFWHPRVCFTIHNFKHQGLTGDFLLNATGLHRPEYYFHDDRLLDNRIPHALNLMKGGIVYSNFVTTVSPRYAGETKDGGQGFGLEPTLHAHHYKFGGVVNGIDYDVWNPEIDPHIAAPFIVEKVDNKYLNKRALRDRLLLADNEKPIIAFVGRLDPQKGLDLVRHALFYSLNHRAQFVLLGSSPERDINSYFWELKRHLNDSPDCHIEVGFDEGLAHLIYAGADMIVVPSLFEPCGLTQLISMKYGTVPIVREVGGLADTVFDKDHAHHKALHERNGYVFRDYNNEGLESALSRAIDCYYQFPDHFRELMKNAMRYDYSWKYPGQHYLNIYDYIRNK</sequence>
<feature type="domain" description="Glycosyl transferase family 1" evidence="13">
    <location>
        <begin position="648"/>
        <end position="809"/>
    </location>
</feature>
<evidence type="ECO:0000313" key="16">
    <source>
        <dbReference type="Proteomes" id="UP000008315"/>
    </source>
</evidence>
<dbReference type="InterPro" id="IPR001296">
    <property type="entry name" value="Glyco_trans_1"/>
</dbReference>
<dbReference type="RefSeq" id="WP_014149918.1">
    <property type="nucleotide sequence ID" value="NC_016112.1"/>
</dbReference>
<dbReference type="Gene3D" id="3.40.50.2000">
    <property type="entry name" value="Glycogen Phosphorylase B"/>
    <property type="match status" value="2"/>
</dbReference>
<feature type="compositionally biased region" description="Low complexity" evidence="12">
    <location>
        <begin position="1"/>
        <end position="20"/>
    </location>
</feature>
<feature type="compositionally biased region" description="Low complexity" evidence="12">
    <location>
        <begin position="80"/>
        <end position="110"/>
    </location>
</feature>
<comment type="function">
    <text evidence="2 11">Synthesizes alpha-1,4-glucan chains using ADP-glucose.</text>
</comment>
<dbReference type="Pfam" id="PF08323">
    <property type="entry name" value="Glyco_transf_5"/>
    <property type="match status" value="1"/>
</dbReference>
<organism evidence="15 16">
    <name type="scientific">Methylotuvimicrobium alcaliphilum (strain DSM 19304 / NCIMB 14124 / VKM B-2133 / 20Z)</name>
    <name type="common">Methylomicrobium alcaliphilum</name>
    <dbReference type="NCBI Taxonomy" id="1091494"/>
    <lineage>
        <taxon>Bacteria</taxon>
        <taxon>Pseudomonadati</taxon>
        <taxon>Pseudomonadota</taxon>
        <taxon>Gammaproteobacteria</taxon>
        <taxon>Methylococcales</taxon>
        <taxon>Methylococcaceae</taxon>
        <taxon>Methylotuvimicrobium</taxon>
    </lineage>
</organism>
<feature type="region of interest" description="Disordered" evidence="12">
    <location>
        <begin position="1"/>
        <end position="278"/>
    </location>
</feature>
<keyword evidence="7 11" id="KW-0328">Glycosyltransferase</keyword>
<gene>
    <name evidence="15" type="primary">glgA2</name>
    <name evidence="11" type="synonym">glgA</name>
    <name evidence="15" type="ordered locus">MEALZ_3501</name>
</gene>
<evidence type="ECO:0000256" key="5">
    <source>
        <dbReference type="ARBA" id="ARBA00012588"/>
    </source>
</evidence>
<feature type="compositionally biased region" description="Polar residues" evidence="12">
    <location>
        <begin position="258"/>
        <end position="273"/>
    </location>
</feature>
<keyword evidence="9 11" id="KW-0320">Glycogen biosynthesis</keyword>
<dbReference type="NCBIfam" id="TIGR02095">
    <property type="entry name" value="glgA"/>
    <property type="match status" value="1"/>
</dbReference>
<protein>
    <recommendedName>
        <fullName evidence="6 11">Glycogen synthase</fullName>
        <ecNumber evidence="5 11">2.4.1.21</ecNumber>
    </recommendedName>
    <alternativeName>
        <fullName evidence="10 11">Starch [bacterial glycogen] synthase</fullName>
    </alternativeName>
</protein>
<evidence type="ECO:0000256" key="2">
    <source>
        <dbReference type="ARBA" id="ARBA00002764"/>
    </source>
</evidence>
<dbReference type="PANTHER" id="PTHR46083:SF1">
    <property type="entry name" value="GLYCOGEN SYNTHASE 2-RELATED"/>
    <property type="match status" value="1"/>
</dbReference>
<comment type="pathway">
    <text evidence="3 11">Glycan biosynthesis; glycogen biosynthesis.</text>
</comment>
<feature type="compositionally biased region" description="Basic and acidic residues" evidence="12">
    <location>
        <begin position="197"/>
        <end position="216"/>
    </location>
</feature>
<dbReference type="UniPathway" id="UPA00164"/>
<evidence type="ECO:0000256" key="1">
    <source>
        <dbReference type="ARBA" id="ARBA00001478"/>
    </source>
</evidence>
<feature type="compositionally biased region" description="Basic and acidic residues" evidence="12">
    <location>
        <begin position="155"/>
        <end position="178"/>
    </location>
</feature>
<feature type="compositionally biased region" description="Polar residues" evidence="12">
    <location>
        <begin position="185"/>
        <end position="196"/>
    </location>
</feature>
<dbReference type="EMBL" id="FO082060">
    <property type="protein sequence ID" value="CCE25163.1"/>
    <property type="molecule type" value="Genomic_DNA"/>
</dbReference>
<name>G4SVS8_META2</name>
<evidence type="ECO:0000256" key="3">
    <source>
        <dbReference type="ARBA" id="ARBA00004964"/>
    </source>
</evidence>
<proteinExistence type="inferred from homology"/>
<evidence type="ECO:0000313" key="15">
    <source>
        <dbReference type="EMBL" id="CCE25163.1"/>
    </source>
</evidence>
<feature type="domain" description="Starch synthase catalytic" evidence="14">
    <location>
        <begin position="356"/>
        <end position="596"/>
    </location>
</feature>
<dbReference type="CDD" id="cd03791">
    <property type="entry name" value="GT5_Glycogen_synthase_DULL1-like"/>
    <property type="match status" value="1"/>
</dbReference>
<dbReference type="STRING" id="1091494.MEALZ_3501"/>
<evidence type="ECO:0000259" key="13">
    <source>
        <dbReference type="Pfam" id="PF00534"/>
    </source>
</evidence>
<reference evidence="16" key="1">
    <citation type="journal article" date="2012" name="J. Bacteriol.">
        <title>Genome sequence of the haloalkaliphilic methanotrophic bacterium Methylomicrobium alcaliphilum 20Z.</title>
        <authorList>
            <person name="Vuilleumier S."/>
            <person name="Khmelenina V.N."/>
            <person name="Bringel F."/>
            <person name="Reshetnikov A.S."/>
            <person name="Lajus A."/>
            <person name="Mangenot S."/>
            <person name="Rouy Z."/>
            <person name="Op den Camp H.J."/>
            <person name="Jetten M.S."/>
            <person name="Dispirito A.A."/>
            <person name="Dunfield P."/>
            <person name="Klotz M.G."/>
            <person name="Semrau J.D."/>
            <person name="Stein L.Y."/>
            <person name="Barbe V."/>
            <person name="Medigue C."/>
            <person name="Trotsenko Y.A."/>
            <person name="Kalyuzhnaya M.G."/>
        </authorList>
    </citation>
    <scope>NUCLEOTIDE SEQUENCE [LARGE SCALE GENOMIC DNA]</scope>
    <source>
        <strain evidence="16">DSM 19304 / NCIMB 14124 / VKM B-2133 / 20Z</strain>
    </source>
</reference>
<dbReference type="PANTHER" id="PTHR46083">
    <property type="match status" value="1"/>
</dbReference>
<feature type="compositionally biased region" description="Basic residues" evidence="12">
    <location>
        <begin position="127"/>
        <end position="137"/>
    </location>
</feature>
<feature type="compositionally biased region" description="Low complexity" evidence="12">
    <location>
        <begin position="117"/>
        <end position="126"/>
    </location>
</feature>
<evidence type="ECO:0000256" key="4">
    <source>
        <dbReference type="ARBA" id="ARBA00010281"/>
    </source>
</evidence>
<dbReference type="GO" id="GO:0009011">
    <property type="term" value="F:alpha-1,4-glucan glucosyltransferase (ADP-glucose donor) activity"/>
    <property type="evidence" value="ECO:0007669"/>
    <property type="project" value="UniProtKB-UniRule"/>
</dbReference>
<dbReference type="Proteomes" id="UP000008315">
    <property type="component" value="Chromosome"/>
</dbReference>
<dbReference type="EC" id="2.4.1.21" evidence="5 11"/>
<dbReference type="AlphaFoldDB" id="G4SVS8"/>
<feature type="binding site" evidence="11">
    <location>
        <position position="368"/>
    </location>
    <ligand>
        <name>ADP-alpha-D-glucose</name>
        <dbReference type="ChEBI" id="CHEBI:57498"/>
    </ligand>
</feature>
<dbReference type="PATRIC" id="fig|271065.3.peg.3615"/>
<evidence type="ECO:0000256" key="9">
    <source>
        <dbReference type="ARBA" id="ARBA00023056"/>
    </source>
</evidence>
<evidence type="ECO:0000256" key="6">
    <source>
        <dbReference type="ARBA" id="ARBA00019935"/>
    </source>
</evidence>
<dbReference type="SUPFAM" id="SSF53756">
    <property type="entry name" value="UDP-Glycosyltransferase/glycogen phosphorylase"/>
    <property type="match status" value="1"/>
</dbReference>
<dbReference type="NCBIfam" id="NF001905">
    <property type="entry name" value="PRK00654.2-4"/>
    <property type="match status" value="1"/>
</dbReference>
<dbReference type="InterPro" id="IPR013534">
    <property type="entry name" value="Starch_synth_cat_dom"/>
</dbReference>
<dbReference type="HAMAP" id="MF_00484">
    <property type="entry name" value="Glycogen_synth"/>
    <property type="match status" value="1"/>
</dbReference>
<feature type="compositionally biased region" description="Low complexity" evidence="12">
    <location>
        <begin position="218"/>
        <end position="246"/>
    </location>
</feature>